<dbReference type="EMBL" id="SJPL01000001">
    <property type="protein sequence ID" value="TWT69774.1"/>
    <property type="molecule type" value="Genomic_DNA"/>
</dbReference>
<dbReference type="AlphaFoldDB" id="A0A5C5Y3P6"/>
<feature type="region of interest" description="Disordered" evidence="1">
    <location>
        <begin position="495"/>
        <end position="538"/>
    </location>
</feature>
<dbReference type="RefSeq" id="WP_146439030.1">
    <property type="nucleotide sequence ID" value="NZ_SJPL01000001.1"/>
</dbReference>
<feature type="compositionally biased region" description="Low complexity" evidence="1">
    <location>
        <begin position="523"/>
        <end position="538"/>
    </location>
</feature>
<comment type="caution">
    <text evidence="2">The sequence shown here is derived from an EMBL/GenBank/DDBJ whole genome shotgun (WGS) entry which is preliminary data.</text>
</comment>
<evidence type="ECO:0000313" key="3">
    <source>
        <dbReference type="Proteomes" id="UP000317238"/>
    </source>
</evidence>
<evidence type="ECO:0000256" key="1">
    <source>
        <dbReference type="SAM" id="MobiDB-lite"/>
    </source>
</evidence>
<organism evidence="2 3">
    <name type="scientific">Crateriforma conspicua</name>
    <dbReference type="NCBI Taxonomy" id="2527996"/>
    <lineage>
        <taxon>Bacteria</taxon>
        <taxon>Pseudomonadati</taxon>
        <taxon>Planctomycetota</taxon>
        <taxon>Planctomycetia</taxon>
        <taxon>Planctomycetales</taxon>
        <taxon>Planctomycetaceae</taxon>
        <taxon>Crateriforma</taxon>
    </lineage>
</organism>
<gene>
    <name evidence="2" type="ORF">Pan14r_20660</name>
</gene>
<evidence type="ECO:0000313" key="2">
    <source>
        <dbReference type="EMBL" id="TWT69774.1"/>
    </source>
</evidence>
<feature type="compositionally biased region" description="Polar residues" evidence="1">
    <location>
        <begin position="1"/>
        <end position="17"/>
    </location>
</feature>
<dbReference type="OrthoDB" id="280947at2"/>
<accession>A0A5C5Y3P6</accession>
<dbReference type="PROSITE" id="PS51318">
    <property type="entry name" value="TAT"/>
    <property type="match status" value="1"/>
</dbReference>
<dbReference type="Proteomes" id="UP000317238">
    <property type="component" value="Unassembled WGS sequence"/>
</dbReference>
<keyword evidence="3" id="KW-1185">Reference proteome</keyword>
<name>A0A5C5Y3P6_9PLAN</name>
<sequence>MSSRPSLPQTSTHQASTDGRAVTGRAVTGRAADRPAAASIDRRRFAIATAAMAAACIGRTSDAAPSPQAGQISLVENPDLDLFRVRLAINVQGNVNLPSDPLVSKRSMTKLPIQSDAVFDYEERYRWPTDAKPGSPVMGLERYYHEAVSSGTLSKNDISFGLRPAVRQTLVRRDMLPETIYCGDDYLTHEELGLIRTPVSAVQLGDLLPLTAVAKGDQYEVNRGTIGNLLNLSSVDDGKVENKIEDIDDAIAKITMSGKIDGSIDGVPTLVRLVGKMTFDRKQNVCNWLALALHETRDIGKAEPGFDVQAKIRMIRQPMPRPAGLPAKPVAMDLTRPVPGNQTLVLLHSDALSVTALMDRRWRMISDRPGAAMMRMIDQESSMGQCNLKPLVRLPEGKTWTLAQLQQDVRRSLGDRMTRFLRDDRMTSASGIETMQLIAAGTVEGVEVRWIVQHHAAPSGRRLLATFTTDADSFDAMAGSEVQLASTLEFVAPVPTGDAEDDAKADPSGDVTLAAPEPATKVADAGAADSLSSASDLR</sequence>
<feature type="region of interest" description="Disordered" evidence="1">
    <location>
        <begin position="1"/>
        <end position="35"/>
    </location>
</feature>
<proteinExistence type="predicted"/>
<reference evidence="2 3" key="1">
    <citation type="submission" date="2019-02" db="EMBL/GenBank/DDBJ databases">
        <title>Deep-cultivation of Planctomycetes and their phenomic and genomic characterization uncovers novel biology.</title>
        <authorList>
            <person name="Wiegand S."/>
            <person name="Jogler M."/>
            <person name="Boedeker C."/>
            <person name="Pinto D."/>
            <person name="Vollmers J."/>
            <person name="Rivas-Marin E."/>
            <person name="Kohn T."/>
            <person name="Peeters S.H."/>
            <person name="Heuer A."/>
            <person name="Rast P."/>
            <person name="Oberbeckmann S."/>
            <person name="Bunk B."/>
            <person name="Jeske O."/>
            <person name="Meyerdierks A."/>
            <person name="Storesund J.E."/>
            <person name="Kallscheuer N."/>
            <person name="Luecker S."/>
            <person name="Lage O.M."/>
            <person name="Pohl T."/>
            <person name="Merkel B.J."/>
            <person name="Hornburger P."/>
            <person name="Mueller R.-W."/>
            <person name="Bruemmer F."/>
            <person name="Labrenz M."/>
            <person name="Spormann A.M."/>
            <person name="Op Den Camp H."/>
            <person name="Overmann J."/>
            <person name="Amann R."/>
            <person name="Jetten M.S.M."/>
            <person name="Mascher T."/>
            <person name="Medema M.H."/>
            <person name="Devos D.P."/>
            <person name="Kaster A.-K."/>
            <person name="Ovreas L."/>
            <person name="Rohde M."/>
            <person name="Galperin M.Y."/>
            <person name="Jogler C."/>
        </authorList>
    </citation>
    <scope>NUCLEOTIDE SEQUENCE [LARGE SCALE GENOMIC DNA]</scope>
    <source>
        <strain evidence="2 3">Pan14r</strain>
    </source>
</reference>
<protein>
    <submittedName>
        <fullName evidence="2">Uncharacterized protein</fullName>
    </submittedName>
</protein>
<dbReference type="InterPro" id="IPR006311">
    <property type="entry name" value="TAT_signal"/>
</dbReference>